<dbReference type="GO" id="GO:0015920">
    <property type="term" value="P:lipopolysaccharide transport"/>
    <property type="evidence" value="ECO:0007669"/>
    <property type="project" value="InterPro"/>
</dbReference>
<dbReference type="InterPro" id="IPR045659">
    <property type="entry name" value="LptD_2"/>
</dbReference>
<dbReference type="Pfam" id="PF19838">
    <property type="entry name" value="LptD_2"/>
    <property type="match status" value="1"/>
</dbReference>
<dbReference type="EMBL" id="MGDE01000162">
    <property type="protein sequence ID" value="OGL44818.1"/>
    <property type="molecule type" value="Genomic_DNA"/>
</dbReference>
<evidence type="ECO:0000259" key="1">
    <source>
        <dbReference type="Pfam" id="PF19838"/>
    </source>
</evidence>
<dbReference type="GO" id="GO:0009279">
    <property type="term" value="C:cell outer membrane"/>
    <property type="evidence" value="ECO:0007669"/>
    <property type="project" value="InterPro"/>
</dbReference>
<dbReference type="InterPro" id="IPR020889">
    <property type="entry name" value="LipoPS_assembly_LptD"/>
</dbReference>
<dbReference type="HAMAP" id="MF_01411">
    <property type="entry name" value="LPS_assembly_LptD"/>
    <property type="match status" value="1"/>
</dbReference>
<name>A0A1F7RUR4_9BACT</name>
<dbReference type="AlphaFoldDB" id="A0A1F7RUR4"/>
<proteinExistence type="inferred from homology"/>
<dbReference type="PANTHER" id="PTHR30189:SF1">
    <property type="entry name" value="LPS-ASSEMBLY PROTEIN LPTD"/>
    <property type="match status" value="1"/>
</dbReference>
<gene>
    <name evidence="2" type="ORF">A2W05_09945</name>
</gene>
<accession>A0A1F7RUR4</accession>
<sequence length="849" mass="98230">MRKILFYIFLIIFILKSFSAISFAENKTDFPSKELSNRIKTMGKEDTEPVDFYAENLDYRKETNLLVGEGSVDMQYKGMSLQADRAEYNTETGDVKATGNVVVEDGTSVLFCESLELNLKTQIGVIYNGEVFLEPTYYLTGVEIRRLGVDKYKVINGYYTACQKTVPEWSIKTSEATAEVEGMLHARDSSFEIKKVPVFYFPYLLMPLKTKRATGILFPKFGYSTINGFRWSQPFFWALTDYADATFNIDYRGKRGVAAEENFNYIINEESSGTVNGYIIKSRSNQRNASVNTGPRTRWDFYAFHQQSFSDNLRMILKVDLRSDENFNRDFKETFEERTKQSDIKSDAYLSLTKNWEKNAFLLKMSGYEDRIRAENVIKQNQQLGLKEVKNESTFQHLPELKFISITQPIFGSDGIFKETGTLSEWMPLQFHLETSLASLKSSEKTVDYTFGADTKNSFTTERFDIHPSISLPMSYKNLITLTSSIGVRETFYTHRLQSSKKISEEFQGKSDNFGKRTNFSGDSALTRELFDFYLRLDAPRIYKTFGFNFLDISKLKHVIEPVIEYQYIPRVDQSAIIQTDPLDFIRGRELVSYSIVNHFYAKFKDRGDKSEKSREVASLKISQYYDLRKDEQNKDMILNEGNLSNVSNNDLKNGRIDVQKRALSDLNVDMELYPVKHFLFNFNSFIDPSNGSLDRFIGSISFEQELLRTKLNASLAMRWTNPDKNQALDWLDPDYNPVFIIQAPSRNTFTTLKLDLKTPNSWEFGYLGRFYASGQSLNKDIFSINQREFAMRTKYSSQCWSIEALYGIKEYFRENNSKKSFDDQLINDKFFWIVIELQSLGAIGPLSL</sequence>
<dbReference type="Gene3D" id="2.60.450.10">
    <property type="entry name" value="Lipopolysaccharide (LPS) transport protein A like domain"/>
    <property type="match status" value="1"/>
</dbReference>
<comment type="caution">
    <text evidence="2">The sequence shown here is derived from an EMBL/GenBank/DDBJ whole genome shotgun (WGS) entry which is preliminary data.</text>
</comment>
<organism evidence="2 3">
    <name type="scientific">Candidatus Schekmanbacteria bacterium RBG_16_38_10</name>
    <dbReference type="NCBI Taxonomy" id="1817879"/>
    <lineage>
        <taxon>Bacteria</taxon>
        <taxon>Candidatus Schekmaniibacteriota</taxon>
    </lineage>
</organism>
<dbReference type="GO" id="GO:0043165">
    <property type="term" value="P:Gram-negative-bacterium-type cell outer membrane assembly"/>
    <property type="evidence" value="ECO:0007669"/>
    <property type="project" value="InterPro"/>
</dbReference>
<reference evidence="2 3" key="1">
    <citation type="journal article" date="2016" name="Nat. Commun.">
        <title>Thousands of microbial genomes shed light on interconnected biogeochemical processes in an aquifer system.</title>
        <authorList>
            <person name="Anantharaman K."/>
            <person name="Brown C.T."/>
            <person name="Hug L.A."/>
            <person name="Sharon I."/>
            <person name="Castelle C.J."/>
            <person name="Probst A.J."/>
            <person name="Thomas B.C."/>
            <person name="Singh A."/>
            <person name="Wilkins M.J."/>
            <person name="Karaoz U."/>
            <person name="Brodie E.L."/>
            <person name="Williams K.H."/>
            <person name="Hubbard S.S."/>
            <person name="Banfield J.F."/>
        </authorList>
    </citation>
    <scope>NUCLEOTIDE SEQUENCE [LARGE SCALE GENOMIC DNA]</scope>
</reference>
<protein>
    <recommendedName>
        <fullName evidence="1">LPS-assembly protein LptD central domain-containing protein</fullName>
    </recommendedName>
</protein>
<feature type="domain" description="LPS-assembly protein LptD central" evidence="1">
    <location>
        <begin position="190"/>
        <end position="640"/>
    </location>
</feature>
<evidence type="ECO:0000313" key="3">
    <source>
        <dbReference type="Proteomes" id="UP000178797"/>
    </source>
</evidence>
<dbReference type="GO" id="GO:1990351">
    <property type="term" value="C:transporter complex"/>
    <property type="evidence" value="ECO:0007669"/>
    <property type="project" value="TreeGrafter"/>
</dbReference>
<dbReference type="InterPro" id="IPR050218">
    <property type="entry name" value="LptD"/>
</dbReference>
<evidence type="ECO:0000313" key="2">
    <source>
        <dbReference type="EMBL" id="OGL44818.1"/>
    </source>
</evidence>
<dbReference type="Proteomes" id="UP000178797">
    <property type="component" value="Unassembled WGS sequence"/>
</dbReference>
<dbReference type="PANTHER" id="PTHR30189">
    <property type="entry name" value="LPS-ASSEMBLY PROTEIN"/>
    <property type="match status" value="1"/>
</dbReference>